<feature type="region of interest" description="Disordered" evidence="1">
    <location>
        <begin position="124"/>
        <end position="196"/>
    </location>
</feature>
<feature type="region of interest" description="Disordered" evidence="1">
    <location>
        <begin position="1"/>
        <end position="82"/>
    </location>
</feature>
<accession>A0AAV7SL49</accession>
<feature type="compositionally biased region" description="Pro residues" evidence="1">
    <location>
        <begin position="54"/>
        <end position="63"/>
    </location>
</feature>
<dbReference type="Proteomes" id="UP001066276">
    <property type="component" value="Chromosome 4_2"/>
</dbReference>
<gene>
    <name evidence="2" type="ORF">NDU88_005188</name>
</gene>
<organism evidence="2 3">
    <name type="scientific">Pleurodeles waltl</name>
    <name type="common">Iberian ribbed newt</name>
    <dbReference type="NCBI Taxonomy" id="8319"/>
    <lineage>
        <taxon>Eukaryota</taxon>
        <taxon>Metazoa</taxon>
        <taxon>Chordata</taxon>
        <taxon>Craniata</taxon>
        <taxon>Vertebrata</taxon>
        <taxon>Euteleostomi</taxon>
        <taxon>Amphibia</taxon>
        <taxon>Batrachia</taxon>
        <taxon>Caudata</taxon>
        <taxon>Salamandroidea</taxon>
        <taxon>Salamandridae</taxon>
        <taxon>Pleurodelinae</taxon>
        <taxon>Pleurodeles</taxon>
    </lineage>
</organism>
<keyword evidence="3" id="KW-1185">Reference proteome</keyword>
<evidence type="ECO:0000256" key="1">
    <source>
        <dbReference type="SAM" id="MobiDB-lite"/>
    </source>
</evidence>
<evidence type="ECO:0000313" key="3">
    <source>
        <dbReference type="Proteomes" id="UP001066276"/>
    </source>
</evidence>
<dbReference type="AlphaFoldDB" id="A0AAV7SL49"/>
<name>A0AAV7SL49_PLEWA</name>
<evidence type="ECO:0000313" key="2">
    <source>
        <dbReference type="EMBL" id="KAJ1164754.1"/>
    </source>
</evidence>
<proteinExistence type="predicted"/>
<sequence length="196" mass="20154">MSQSPPGPLLQLSIGPPGRTSPPQGKALLGRRHTLGAPLTGRQARLPTQKSPRPSAPPRPPGPLLKVSLGPPGRTSPPQGKALLGRLHTLGAPLAGCRARAPNTEEPRVLCASTSARAPTPALCRASWPDLTSPGQGSFGAPSHPRRSSSWLSGPGSQHGKARGPLRLCVSGTDPAPSGPLSRPPEPLPRGRQAPK</sequence>
<dbReference type="EMBL" id="JANPWB010000008">
    <property type="protein sequence ID" value="KAJ1164754.1"/>
    <property type="molecule type" value="Genomic_DNA"/>
</dbReference>
<reference evidence="2" key="1">
    <citation type="journal article" date="2022" name="bioRxiv">
        <title>Sequencing and chromosome-scale assembly of the giantPleurodeles waltlgenome.</title>
        <authorList>
            <person name="Brown T."/>
            <person name="Elewa A."/>
            <person name="Iarovenko S."/>
            <person name="Subramanian E."/>
            <person name="Araus A.J."/>
            <person name="Petzold A."/>
            <person name="Susuki M."/>
            <person name="Suzuki K.-i.T."/>
            <person name="Hayashi T."/>
            <person name="Toyoda A."/>
            <person name="Oliveira C."/>
            <person name="Osipova E."/>
            <person name="Leigh N.D."/>
            <person name="Simon A."/>
            <person name="Yun M.H."/>
        </authorList>
    </citation>
    <scope>NUCLEOTIDE SEQUENCE</scope>
    <source>
        <strain evidence="2">20211129_DDA</strain>
        <tissue evidence="2">Liver</tissue>
    </source>
</reference>
<comment type="caution">
    <text evidence="2">The sequence shown here is derived from an EMBL/GenBank/DDBJ whole genome shotgun (WGS) entry which is preliminary data.</text>
</comment>
<protein>
    <submittedName>
        <fullName evidence="2">Uncharacterized protein</fullName>
    </submittedName>
</protein>